<sequence length="136" mass="14955">MLSPPREVQPQVTVEQQGPGPRELHTRPCASEHTSAFFHKVPPTHSEHKQTKGHAQDTYAGQEAWMLNWKEWTLGTHGRCSQWASEHFAALPGELRGGGEGAAPVAKHQPASDPEEARPWVLEPPGPCALHRPALN</sequence>
<dbReference type="EMBL" id="CABDUW010000180">
    <property type="protein sequence ID" value="VTJ61691.1"/>
    <property type="molecule type" value="Genomic_DNA"/>
</dbReference>
<dbReference type="Proteomes" id="UP000662637">
    <property type="component" value="Unassembled WGS sequence"/>
</dbReference>
<feature type="region of interest" description="Disordered" evidence="1">
    <location>
        <begin position="1"/>
        <end position="27"/>
    </location>
</feature>
<dbReference type="Proteomes" id="UP000335636">
    <property type="component" value="Unassembled WGS sequence"/>
</dbReference>
<accession>A0A5E4AY97</accession>
<name>A0A5E4AY97_MARMO</name>
<organism evidence="3 4">
    <name type="scientific">Marmota monax</name>
    <name type="common">Woodchuck</name>
    <dbReference type="NCBI Taxonomy" id="9995"/>
    <lineage>
        <taxon>Eukaryota</taxon>
        <taxon>Metazoa</taxon>
        <taxon>Chordata</taxon>
        <taxon>Craniata</taxon>
        <taxon>Vertebrata</taxon>
        <taxon>Euteleostomi</taxon>
        <taxon>Mammalia</taxon>
        <taxon>Eutheria</taxon>
        <taxon>Euarchontoglires</taxon>
        <taxon>Glires</taxon>
        <taxon>Rodentia</taxon>
        <taxon>Sciuromorpha</taxon>
        <taxon>Sciuridae</taxon>
        <taxon>Xerinae</taxon>
        <taxon>Marmotini</taxon>
        <taxon>Marmota</taxon>
    </lineage>
</organism>
<dbReference type="EMBL" id="WJEC01001708">
    <property type="protein sequence ID" value="KAF7478122.1"/>
    <property type="molecule type" value="Genomic_DNA"/>
</dbReference>
<evidence type="ECO:0000313" key="4">
    <source>
        <dbReference type="Proteomes" id="UP000335636"/>
    </source>
</evidence>
<evidence type="ECO:0000313" key="3">
    <source>
        <dbReference type="EMBL" id="VTJ61691.1"/>
    </source>
</evidence>
<reference evidence="3 4" key="1">
    <citation type="submission" date="2019-04" db="EMBL/GenBank/DDBJ databases">
        <authorList>
            <person name="Alioto T."/>
            <person name="Alioto T."/>
        </authorList>
    </citation>
    <scope>NUCLEOTIDE SEQUENCE [LARGE SCALE GENOMIC DNA]</scope>
</reference>
<feature type="region of interest" description="Disordered" evidence="1">
    <location>
        <begin position="92"/>
        <end position="136"/>
    </location>
</feature>
<dbReference type="AlphaFoldDB" id="A0A5E4AY97"/>
<evidence type="ECO:0000256" key="1">
    <source>
        <dbReference type="SAM" id="MobiDB-lite"/>
    </source>
</evidence>
<proteinExistence type="predicted"/>
<reference evidence="2" key="2">
    <citation type="submission" date="2020-08" db="EMBL/GenBank/DDBJ databases">
        <authorList>
            <person name="Shumante A."/>
            <person name="Zimin A.V."/>
            <person name="Puiu D."/>
            <person name="Salzberg S.L."/>
        </authorList>
    </citation>
    <scope>NUCLEOTIDE SEQUENCE</scope>
    <source>
        <strain evidence="2">WC2-LM</strain>
        <tissue evidence="2">Liver</tissue>
    </source>
</reference>
<keyword evidence="4" id="KW-1185">Reference proteome</keyword>
<protein>
    <submittedName>
        <fullName evidence="3">Uncharacterized protein</fullName>
    </submittedName>
</protein>
<gene>
    <name evidence="2" type="ORF">GHT09_010824</name>
    <name evidence="3" type="ORF">MONAX_5E028695</name>
</gene>
<evidence type="ECO:0000313" key="2">
    <source>
        <dbReference type="EMBL" id="KAF7478122.1"/>
    </source>
</evidence>